<reference evidence="1 2" key="1">
    <citation type="submission" date="2019-01" db="EMBL/GenBank/DDBJ databases">
        <title>Draft genome sequences of three monokaryotic isolates of the white-rot basidiomycete fungus Dichomitus squalens.</title>
        <authorList>
            <consortium name="DOE Joint Genome Institute"/>
            <person name="Lopez S.C."/>
            <person name="Andreopoulos B."/>
            <person name="Pangilinan J."/>
            <person name="Lipzen A."/>
            <person name="Riley R."/>
            <person name="Ahrendt S."/>
            <person name="Ng V."/>
            <person name="Barry K."/>
            <person name="Daum C."/>
            <person name="Grigoriev I.V."/>
            <person name="Hilden K.S."/>
            <person name="Makela M.R."/>
            <person name="de Vries R.P."/>
        </authorList>
    </citation>
    <scope>NUCLEOTIDE SEQUENCE [LARGE SCALE GENOMIC DNA]</scope>
    <source>
        <strain evidence="1 2">CBS 464.89</strain>
    </source>
</reference>
<dbReference type="EMBL" id="ML145279">
    <property type="protein sequence ID" value="TBU51885.1"/>
    <property type="molecule type" value="Genomic_DNA"/>
</dbReference>
<gene>
    <name evidence="1" type="ORF">BD310DRAFT_1001029</name>
</gene>
<sequence>MYYYWRKVDSLNPWKTSQTSSVYLQLPNRQGYRTLEYAAALRRVRRKGYGRGKTGGSANPSPTLQLIRLIVIAWSGQCAEGEWVDARSEQQLSQVFCVKRPTVDSGAQIQETCYLANKDVRQSSTLGDAMRSVQVQGNLSDRSEGWATLPPVGHEAFSHSMQNRGSQG</sequence>
<evidence type="ECO:0000313" key="2">
    <source>
        <dbReference type="Proteomes" id="UP000292082"/>
    </source>
</evidence>
<keyword evidence="2" id="KW-1185">Reference proteome</keyword>
<proteinExistence type="predicted"/>
<organism evidence="1 2">
    <name type="scientific">Dichomitus squalens</name>
    <dbReference type="NCBI Taxonomy" id="114155"/>
    <lineage>
        <taxon>Eukaryota</taxon>
        <taxon>Fungi</taxon>
        <taxon>Dikarya</taxon>
        <taxon>Basidiomycota</taxon>
        <taxon>Agaricomycotina</taxon>
        <taxon>Agaricomycetes</taxon>
        <taxon>Polyporales</taxon>
        <taxon>Polyporaceae</taxon>
        <taxon>Dichomitus</taxon>
    </lineage>
</organism>
<accession>A0A4Q9PCX0</accession>
<dbReference type="Proteomes" id="UP000292082">
    <property type="component" value="Unassembled WGS sequence"/>
</dbReference>
<name>A0A4Q9PCX0_9APHY</name>
<dbReference type="AlphaFoldDB" id="A0A4Q9PCX0"/>
<protein>
    <submittedName>
        <fullName evidence="1">Uncharacterized protein</fullName>
    </submittedName>
</protein>
<evidence type="ECO:0000313" key="1">
    <source>
        <dbReference type="EMBL" id="TBU51885.1"/>
    </source>
</evidence>